<sequence>MERQALKVAVIEPVGGHGGMDYYDFGLCGGLAAAGVDVVLHSCEETVVPAGTAFSVRHSYAGIYGDAPAWRRGLRYLRGTIEALWCSVREERRICHFHLFHVGLLEAFNFALAKLFGRRVVITAHDVESFVGSLEVPALSRWVYRRADRVVAHNHISRRELIERIGLDAARIAVIPHGNYLHVLRPLPAVEEAREALGIAAGAKVILFFGQIKEVKGLDLLLEAMPKVLEKHPDAVLLIAGKPWKSDFSVYEALMERHSICEQCITHIRYIPDAELPRYYAAADLVALPYRRIYQSGVVLMAMSYGKAVLVSDLPGMTEIVKDGETGLVFRQGDVASLVAKLDEALTNPTARQQMAVRGYHKVCSDYDWCVIGESSRELYAQIN</sequence>
<dbReference type="SUPFAM" id="SSF53756">
    <property type="entry name" value="UDP-Glycosyltransferase/glycogen phosphorylase"/>
    <property type="match status" value="1"/>
</dbReference>
<gene>
    <name evidence="4" type="ORF">B5V00_11800</name>
</gene>
<dbReference type="Proteomes" id="UP000193136">
    <property type="component" value="Unassembled WGS sequence"/>
</dbReference>
<evidence type="ECO:0000256" key="1">
    <source>
        <dbReference type="ARBA" id="ARBA00022679"/>
    </source>
</evidence>
<dbReference type="Pfam" id="PF00534">
    <property type="entry name" value="Glycos_transf_1"/>
    <property type="match status" value="1"/>
</dbReference>
<dbReference type="OrthoDB" id="9790710at2"/>
<keyword evidence="1" id="KW-0808">Transferase</keyword>
<name>A0A1X0Y129_9BACT</name>
<dbReference type="PANTHER" id="PTHR46401:SF2">
    <property type="entry name" value="GLYCOSYLTRANSFERASE WBBK-RELATED"/>
    <property type="match status" value="1"/>
</dbReference>
<evidence type="ECO:0000259" key="2">
    <source>
        <dbReference type="Pfam" id="PF00534"/>
    </source>
</evidence>
<proteinExistence type="predicted"/>
<evidence type="ECO:0000259" key="3">
    <source>
        <dbReference type="Pfam" id="PF13439"/>
    </source>
</evidence>
<dbReference type="GO" id="GO:0016757">
    <property type="term" value="F:glycosyltransferase activity"/>
    <property type="evidence" value="ECO:0007669"/>
    <property type="project" value="InterPro"/>
</dbReference>
<protein>
    <submittedName>
        <fullName evidence="4">Uncharacterized protein</fullName>
    </submittedName>
</protein>
<dbReference type="Pfam" id="PF13439">
    <property type="entry name" value="Glyco_transf_4"/>
    <property type="match status" value="1"/>
</dbReference>
<dbReference type="EMBL" id="NAAD01000014">
    <property type="protein sequence ID" value="ORJ58772.1"/>
    <property type="molecule type" value="Genomic_DNA"/>
</dbReference>
<dbReference type="AlphaFoldDB" id="A0A1X0Y129"/>
<dbReference type="PANTHER" id="PTHR46401">
    <property type="entry name" value="GLYCOSYLTRANSFERASE WBBK-RELATED"/>
    <property type="match status" value="1"/>
</dbReference>
<evidence type="ECO:0000313" key="4">
    <source>
        <dbReference type="EMBL" id="ORJ58772.1"/>
    </source>
</evidence>
<dbReference type="Gene3D" id="3.40.50.2000">
    <property type="entry name" value="Glycogen Phosphorylase B"/>
    <property type="match status" value="2"/>
</dbReference>
<dbReference type="CDD" id="cd03801">
    <property type="entry name" value="GT4_PimA-like"/>
    <property type="match status" value="1"/>
</dbReference>
<feature type="domain" description="Glycosyltransferase subfamily 4-like N-terminal" evidence="3">
    <location>
        <begin position="18"/>
        <end position="178"/>
    </location>
</feature>
<accession>A0A1X0Y129</accession>
<comment type="caution">
    <text evidence="4">The sequence shown here is derived from an EMBL/GenBank/DDBJ whole genome shotgun (WGS) entry which is preliminary data.</text>
</comment>
<organism evidence="4 5">
    <name type="scientific">Geothermobacter hydrogeniphilus</name>
    <dbReference type="NCBI Taxonomy" id="1969733"/>
    <lineage>
        <taxon>Bacteria</taxon>
        <taxon>Pseudomonadati</taxon>
        <taxon>Thermodesulfobacteriota</taxon>
        <taxon>Desulfuromonadia</taxon>
        <taxon>Desulfuromonadales</taxon>
        <taxon>Geothermobacteraceae</taxon>
        <taxon>Geothermobacter</taxon>
    </lineage>
</organism>
<dbReference type="STRING" id="1969733.B5V00_11800"/>
<evidence type="ECO:0000313" key="5">
    <source>
        <dbReference type="Proteomes" id="UP000193136"/>
    </source>
</evidence>
<reference evidence="4 5" key="1">
    <citation type="submission" date="2017-03" db="EMBL/GenBank/DDBJ databases">
        <title>Genome sequence of Geothermobacter sp. EPR-M, Deep-Sea Iron Reducer.</title>
        <authorList>
            <person name="Tully B."/>
            <person name="Savalia P."/>
            <person name="Abuyen K."/>
            <person name="Baughan C."/>
            <person name="Romero E."/>
            <person name="Ronkowski C."/>
            <person name="Torres B."/>
            <person name="Tremblay J."/>
            <person name="Trujillo A."/>
            <person name="Tyler M."/>
            <person name="Perez-Rodriguez I."/>
            <person name="Amend J."/>
        </authorList>
    </citation>
    <scope>NUCLEOTIDE SEQUENCE [LARGE SCALE GENOMIC DNA]</scope>
    <source>
        <strain evidence="4 5">EPR-M</strain>
    </source>
</reference>
<dbReference type="InterPro" id="IPR001296">
    <property type="entry name" value="Glyco_trans_1"/>
</dbReference>
<feature type="domain" description="Glycosyl transferase family 1" evidence="2">
    <location>
        <begin position="191"/>
        <end position="360"/>
    </location>
</feature>
<dbReference type="GO" id="GO:0009103">
    <property type="term" value="P:lipopolysaccharide biosynthetic process"/>
    <property type="evidence" value="ECO:0007669"/>
    <property type="project" value="TreeGrafter"/>
</dbReference>
<dbReference type="InterPro" id="IPR028098">
    <property type="entry name" value="Glyco_trans_4-like_N"/>
</dbReference>
<keyword evidence="5" id="KW-1185">Reference proteome</keyword>